<dbReference type="OrthoDB" id="4062651at2759"/>
<evidence type="ECO:0000256" key="8">
    <source>
        <dbReference type="ARBA" id="ARBA00022840"/>
    </source>
</evidence>
<dbReference type="OMA" id="RCEDHIS"/>
<keyword evidence="3 18" id="KW-0808">Transferase</keyword>
<evidence type="ECO:0000256" key="11">
    <source>
        <dbReference type="ARBA" id="ARBA00023157"/>
    </source>
</evidence>
<feature type="transmembrane region" description="Helical" evidence="15">
    <location>
        <begin position="308"/>
        <end position="334"/>
    </location>
</feature>
<keyword evidence="2" id="KW-0723">Serine/threonine-protein kinase</keyword>
<dbReference type="FunFam" id="3.30.200.20:FF:000043">
    <property type="entry name" value="Wall-associated receptor kinase 2"/>
    <property type="match status" value="1"/>
</dbReference>
<dbReference type="FunCoup" id="A0A251TWG4">
    <property type="interactions" value="878"/>
</dbReference>
<dbReference type="PANTHER" id="PTHR27005:SF515">
    <property type="entry name" value="WALL-ASSOCIATED RECEPTOR KINASE-LIKE 10-RELATED"/>
    <property type="match status" value="1"/>
</dbReference>
<reference evidence="19" key="2">
    <citation type="submission" date="2017-02" db="EMBL/GenBank/DDBJ databases">
        <title>Sunflower complete genome.</title>
        <authorList>
            <person name="Langlade N."/>
            <person name="Munos S."/>
        </authorList>
    </citation>
    <scope>NUCLEOTIDE SEQUENCE [LARGE SCALE GENOMIC DNA]</scope>
    <source>
        <tissue evidence="19">Leaves</tissue>
    </source>
</reference>
<evidence type="ECO:0000256" key="12">
    <source>
        <dbReference type="ARBA" id="ARBA00023180"/>
    </source>
</evidence>
<evidence type="ECO:0000256" key="3">
    <source>
        <dbReference type="ARBA" id="ARBA00022679"/>
    </source>
</evidence>
<keyword evidence="10 15" id="KW-0472">Membrane</keyword>
<keyword evidence="20" id="KW-1185">Reference proteome</keyword>
<evidence type="ECO:0000313" key="19">
    <source>
        <dbReference type="EMBL" id="OTG15254.1"/>
    </source>
</evidence>
<evidence type="ECO:0000256" key="1">
    <source>
        <dbReference type="ARBA" id="ARBA00004479"/>
    </source>
</evidence>
<evidence type="ECO:0000256" key="4">
    <source>
        <dbReference type="ARBA" id="ARBA00022692"/>
    </source>
</evidence>
<reference evidence="18" key="3">
    <citation type="submission" date="2020-06" db="EMBL/GenBank/DDBJ databases">
        <title>Helianthus annuus Genome sequencing and assembly Release 2.</title>
        <authorList>
            <person name="Gouzy J."/>
            <person name="Langlade N."/>
            <person name="Munos S."/>
        </authorList>
    </citation>
    <scope>NUCLEOTIDE SEQUENCE</scope>
    <source>
        <tissue evidence="18">Leaves</tissue>
    </source>
</reference>
<dbReference type="Gene3D" id="1.10.510.10">
    <property type="entry name" value="Transferase(Phosphotransferase) domain 1"/>
    <property type="match status" value="1"/>
</dbReference>
<evidence type="ECO:0000256" key="5">
    <source>
        <dbReference type="ARBA" id="ARBA00022729"/>
    </source>
</evidence>
<dbReference type="PANTHER" id="PTHR27005">
    <property type="entry name" value="WALL-ASSOCIATED RECEPTOR KINASE-LIKE 21"/>
    <property type="match status" value="1"/>
</dbReference>
<evidence type="ECO:0000256" key="16">
    <source>
        <dbReference type="SAM" id="SignalP"/>
    </source>
</evidence>
<evidence type="ECO:0000256" key="15">
    <source>
        <dbReference type="SAM" id="Phobius"/>
    </source>
</evidence>
<organism evidence="19 20">
    <name type="scientific">Helianthus annuus</name>
    <name type="common">Common sunflower</name>
    <dbReference type="NCBI Taxonomy" id="4232"/>
    <lineage>
        <taxon>Eukaryota</taxon>
        <taxon>Viridiplantae</taxon>
        <taxon>Streptophyta</taxon>
        <taxon>Embryophyta</taxon>
        <taxon>Tracheophyta</taxon>
        <taxon>Spermatophyta</taxon>
        <taxon>Magnoliopsida</taxon>
        <taxon>eudicotyledons</taxon>
        <taxon>Gunneridae</taxon>
        <taxon>Pentapetalae</taxon>
        <taxon>asterids</taxon>
        <taxon>campanulids</taxon>
        <taxon>Asterales</taxon>
        <taxon>Asteraceae</taxon>
        <taxon>Asteroideae</taxon>
        <taxon>Heliantheae alliance</taxon>
        <taxon>Heliantheae</taxon>
        <taxon>Helianthus</taxon>
    </lineage>
</organism>
<dbReference type="GO" id="GO:0005524">
    <property type="term" value="F:ATP binding"/>
    <property type="evidence" value="ECO:0007669"/>
    <property type="project" value="UniProtKB-KW"/>
</dbReference>
<dbReference type="GO" id="GO:0005886">
    <property type="term" value="C:plasma membrane"/>
    <property type="evidence" value="ECO:0000318"/>
    <property type="project" value="GO_Central"/>
</dbReference>
<dbReference type="GO" id="GO:0030247">
    <property type="term" value="F:polysaccharide binding"/>
    <property type="evidence" value="ECO:0007669"/>
    <property type="project" value="InterPro"/>
</dbReference>
<evidence type="ECO:0000256" key="2">
    <source>
        <dbReference type="ARBA" id="ARBA00022527"/>
    </source>
</evidence>
<dbReference type="InterPro" id="IPR025287">
    <property type="entry name" value="WAK_GUB"/>
</dbReference>
<gene>
    <name evidence="19" type="primary">WAKL2</name>
    <name evidence="19" type="ORF">HannXRQ_Chr09g0258411</name>
    <name evidence="18" type="ORF">HanXRQr2_Chr09g0389991</name>
</gene>
<dbReference type="EMBL" id="CM007898">
    <property type="protein sequence ID" value="OTG15254.1"/>
    <property type="molecule type" value="Genomic_DNA"/>
</dbReference>
<feature type="signal peptide" evidence="16">
    <location>
        <begin position="1"/>
        <end position="18"/>
    </location>
</feature>
<feature type="chain" id="PRO_5012174145" evidence="16">
    <location>
        <begin position="19"/>
        <end position="686"/>
    </location>
</feature>
<keyword evidence="11" id="KW-1015">Disulfide bond</keyword>
<dbReference type="SUPFAM" id="SSF56112">
    <property type="entry name" value="Protein kinase-like (PK-like)"/>
    <property type="match status" value="1"/>
</dbReference>
<reference evidence="18 20" key="1">
    <citation type="journal article" date="2017" name="Nature">
        <title>The sunflower genome provides insights into oil metabolism, flowering and Asterid evolution.</title>
        <authorList>
            <person name="Badouin H."/>
            <person name="Gouzy J."/>
            <person name="Grassa C.J."/>
            <person name="Murat F."/>
            <person name="Staton S.E."/>
            <person name="Cottret L."/>
            <person name="Lelandais-Briere C."/>
            <person name="Owens G.L."/>
            <person name="Carrere S."/>
            <person name="Mayjonade B."/>
            <person name="Legrand L."/>
            <person name="Gill N."/>
            <person name="Kane N.C."/>
            <person name="Bowers J.E."/>
            <person name="Hubner S."/>
            <person name="Bellec A."/>
            <person name="Berard A."/>
            <person name="Berges H."/>
            <person name="Blanchet N."/>
            <person name="Boniface M.C."/>
            <person name="Brunel D."/>
            <person name="Catrice O."/>
            <person name="Chaidir N."/>
            <person name="Claudel C."/>
            <person name="Donnadieu C."/>
            <person name="Faraut T."/>
            <person name="Fievet G."/>
            <person name="Helmstetter N."/>
            <person name="King M."/>
            <person name="Knapp S.J."/>
            <person name="Lai Z."/>
            <person name="Le Paslier M.C."/>
            <person name="Lippi Y."/>
            <person name="Lorenzon L."/>
            <person name="Mandel J.R."/>
            <person name="Marage G."/>
            <person name="Marchand G."/>
            <person name="Marquand E."/>
            <person name="Bret-Mestries E."/>
            <person name="Morien E."/>
            <person name="Nambeesan S."/>
            <person name="Nguyen T."/>
            <person name="Pegot-Espagnet P."/>
            <person name="Pouilly N."/>
            <person name="Raftis F."/>
            <person name="Sallet E."/>
            <person name="Schiex T."/>
            <person name="Thomas J."/>
            <person name="Vandecasteele C."/>
            <person name="Vares D."/>
            <person name="Vear F."/>
            <person name="Vautrin S."/>
            <person name="Crespi M."/>
            <person name="Mangin B."/>
            <person name="Burke J.M."/>
            <person name="Salse J."/>
            <person name="Munos S."/>
            <person name="Vincourt P."/>
            <person name="Rieseberg L.H."/>
            <person name="Langlade N.B."/>
        </authorList>
    </citation>
    <scope>NUCLEOTIDE SEQUENCE [LARGE SCALE GENOMIC DNA]</scope>
    <source>
        <strain evidence="20">cv. SF193</strain>
        <tissue evidence="18">Leaves</tissue>
    </source>
</reference>
<dbReference type="GO" id="GO:0004674">
    <property type="term" value="F:protein serine/threonine kinase activity"/>
    <property type="evidence" value="ECO:0007669"/>
    <property type="project" value="UniProtKB-KW"/>
</dbReference>
<dbReference type="FunFam" id="1.10.510.10:FF:000084">
    <property type="entry name" value="Wall-associated receptor kinase 2"/>
    <property type="match status" value="1"/>
</dbReference>
<dbReference type="Gene3D" id="3.30.200.20">
    <property type="entry name" value="Phosphorylase Kinase, domain 1"/>
    <property type="match status" value="1"/>
</dbReference>
<comment type="subcellular location">
    <subcellularLocation>
        <location evidence="1">Membrane</location>
        <topology evidence="1">Single-pass type I membrane protein</topology>
    </subcellularLocation>
</comment>
<evidence type="ECO:0000259" key="17">
    <source>
        <dbReference type="PROSITE" id="PS50011"/>
    </source>
</evidence>
<dbReference type="InterPro" id="IPR011009">
    <property type="entry name" value="Kinase-like_dom_sf"/>
</dbReference>
<accession>A0A251TWG4</accession>
<dbReference type="Gramene" id="mRNA:HanXRQr2_Chr09g0389991">
    <property type="protein sequence ID" value="mRNA:HanXRQr2_Chr09g0389991"/>
    <property type="gene ID" value="HanXRQr2_Chr09g0389991"/>
</dbReference>
<dbReference type="InParanoid" id="A0A251TWG4"/>
<protein>
    <submittedName>
        <fullName evidence="19">Putative wall associated kinase-like 2</fullName>
    </submittedName>
</protein>
<dbReference type="EMBL" id="MNCJ02000324">
    <property type="protein sequence ID" value="KAF5791023.1"/>
    <property type="molecule type" value="Genomic_DNA"/>
</dbReference>
<name>A0A251TWG4_HELAN</name>
<keyword evidence="5 16" id="KW-0732">Signal</keyword>
<proteinExistence type="predicted"/>
<dbReference type="PROSITE" id="PS50011">
    <property type="entry name" value="PROTEIN_KINASE_DOM"/>
    <property type="match status" value="1"/>
</dbReference>
<dbReference type="Pfam" id="PF00069">
    <property type="entry name" value="Pkinase"/>
    <property type="match status" value="1"/>
</dbReference>
<evidence type="ECO:0000256" key="14">
    <source>
        <dbReference type="ARBA" id="ARBA00047951"/>
    </source>
</evidence>
<dbReference type="CDD" id="cd14066">
    <property type="entry name" value="STKc_IRAK"/>
    <property type="match status" value="1"/>
</dbReference>
<keyword evidence="8" id="KW-0067">ATP-binding</keyword>
<evidence type="ECO:0000256" key="9">
    <source>
        <dbReference type="ARBA" id="ARBA00022989"/>
    </source>
</evidence>
<dbReference type="GO" id="GO:0007166">
    <property type="term" value="P:cell surface receptor signaling pathway"/>
    <property type="evidence" value="ECO:0000318"/>
    <property type="project" value="GO_Central"/>
</dbReference>
<sequence>MNSTQFYLLFTTLSLTSATTSFAIYARPGCDDTCGNVQIPYPFGIGSGCYFNPWYAVDCNSSTPYLSSINNLQILTLNLENQTVTVNVSMTSDCQTPVRNSSQILTVDLGRTPFLFSQEHNKFTVEGCGNAVILEQDNLLTGCSTICQNINTTNRNNCYGINCCQTTIPYYLETYSVNISGLESRGPDGACGSAFLVDERSYSVGRFLVGNTFVPISLKWTLTEQEVRGTGCSNVGRQQLDLGNGTTIESYKCSCSPVERGSAYLVDGCEVVRECANCTNGECQVNGSGNITCIPYPFSQARSKSSTLGVVLGVSISVGVLILTATIFALYKVIEKTKDKRRRERFFKRNGGILLKQQESADESLVDKTTLFTAKELEKATDYYNENRILGKGGQGTVYKGMLTDGRIVAVKKSKIVDESQLEQFINEVVILSQVNHRNVVKLLGCCLETEVPLLVSEFIPNGTLFEHIHGNNDEFPLTLNTRLRIATEIAGALAYLHSATSIPIYHRDIKSTNILLDDKNRAKVADFGTSRFVSIEQTHLTTLVKGTFGYLDPEYFQSSQFTEKSDVYSFGVVLVELLTGERPISLTRLGEHRSLATHFMLAMEEGQVMSIIDLRIVNDGSRGELMAVANLAKQCLNLTGKNRPTMKEVASELESIRMAHVPATGRTDVTNSKYNAGQQEELIML</sequence>
<dbReference type="SMART" id="SM00220">
    <property type="entry name" value="S_TKc"/>
    <property type="match status" value="1"/>
</dbReference>
<dbReference type="Pfam" id="PF13947">
    <property type="entry name" value="GUB_WAK_bind"/>
    <property type="match status" value="1"/>
</dbReference>
<dbReference type="InterPro" id="IPR045274">
    <property type="entry name" value="WAK-like"/>
</dbReference>
<dbReference type="STRING" id="4232.A0A251TWG4"/>
<dbReference type="InterPro" id="IPR000719">
    <property type="entry name" value="Prot_kinase_dom"/>
</dbReference>
<keyword evidence="9 15" id="KW-1133">Transmembrane helix</keyword>
<dbReference type="InterPro" id="IPR008271">
    <property type="entry name" value="Ser/Thr_kinase_AS"/>
</dbReference>
<evidence type="ECO:0000256" key="13">
    <source>
        <dbReference type="ARBA" id="ARBA00047558"/>
    </source>
</evidence>
<evidence type="ECO:0000256" key="6">
    <source>
        <dbReference type="ARBA" id="ARBA00022741"/>
    </source>
</evidence>
<dbReference type="Proteomes" id="UP000215914">
    <property type="component" value="Chromosome 9"/>
</dbReference>
<feature type="domain" description="Protein kinase" evidence="17">
    <location>
        <begin position="384"/>
        <end position="657"/>
    </location>
</feature>
<keyword evidence="12" id="KW-0325">Glycoprotein</keyword>
<evidence type="ECO:0000256" key="7">
    <source>
        <dbReference type="ARBA" id="ARBA00022777"/>
    </source>
</evidence>
<keyword evidence="7 19" id="KW-0418">Kinase</keyword>
<evidence type="ECO:0000313" key="20">
    <source>
        <dbReference type="Proteomes" id="UP000215914"/>
    </source>
</evidence>
<keyword evidence="4 15" id="KW-0812">Transmembrane</keyword>
<dbReference type="AlphaFoldDB" id="A0A251TWG4"/>
<evidence type="ECO:0000313" key="18">
    <source>
        <dbReference type="EMBL" id="KAF5791023.1"/>
    </source>
</evidence>
<keyword evidence="6" id="KW-0547">Nucleotide-binding</keyword>
<comment type="catalytic activity">
    <reaction evidence="14">
        <text>L-threonyl-[protein] + ATP = O-phospho-L-threonyl-[protein] + ADP + H(+)</text>
        <dbReference type="Rhea" id="RHEA:46608"/>
        <dbReference type="Rhea" id="RHEA-COMP:11060"/>
        <dbReference type="Rhea" id="RHEA-COMP:11605"/>
        <dbReference type="ChEBI" id="CHEBI:15378"/>
        <dbReference type="ChEBI" id="CHEBI:30013"/>
        <dbReference type="ChEBI" id="CHEBI:30616"/>
        <dbReference type="ChEBI" id="CHEBI:61977"/>
        <dbReference type="ChEBI" id="CHEBI:456216"/>
    </reaction>
</comment>
<comment type="catalytic activity">
    <reaction evidence="13">
        <text>L-seryl-[protein] + ATP = O-phospho-L-seryl-[protein] + ADP + H(+)</text>
        <dbReference type="Rhea" id="RHEA:17989"/>
        <dbReference type="Rhea" id="RHEA-COMP:9863"/>
        <dbReference type="Rhea" id="RHEA-COMP:11604"/>
        <dbReference type="ChEBI" id="CHEBI:15378"/>
        <dbReference type="ChEBI" id="CHEBI:29999"/>
        <dbReference type="ChEBI" id="CHEBI:30616"/>
        <dbReference type="ChEBI" id="CHEBI:83421"/>
        <dbReference type="ChEBI" id="CHEBI:456216"/>
    </reaction>
</comment>
<dbReference type="PROSITE" id="PS00108">
    <property type="entry name" value="PROTEIN_KINASE_ST"/>
    <property type="match status" value="1"/>
</dbReference>
<evidence type="ECO:0000256" key="10">
    <source>
        <dbReference type="ARBA" id="ARBA00023136"/>
    </source>
</evidence>